<proteinExistence type="predicted"/>
<protein>
    <submittedName>
        <fullName evidence="2">Uncharacterized protein</fullName>
    </submittedName>
</protein>
<dbReference type="Proteomes" id="UP000249829">
    <property type="component" value="Unassembled WGS sequence"/>
</dbReference>
<name>A0A2V5HPK9_ASPV1</name>
<evidence type="ECO:0000313" key="3">
    <source>
        <dbReference type="Proteomes" id="UP000249829"/>
    </source>
</evidence>
<keyword evidence="1" id="KW-0472">Membrane</keyword>
<accession>A0A2V5HPK9</accession>
<dbReference type="EMBL" id="KZ825103">
    <property type="protein sequence ID" value="PYI24034.1"/>
    <property type="molecule type" value="Genomic_DNA"/>
</dbReference>
<keyword evidence="3" id="KW-1185">Reference proteome</keyword>
<evidence type="ECO:0000256" key="1">
    <source>
        <dbReference type="SAM" id="Phobius"/>
    </source>
</evidence>
<dbReference type="AlphaFoldDB" id="A0A2V5HPK9"/>
<evidence type="ECO:0000313" key="2">
    <source>
        <dbReference type="EMBL" id="PYI24034.1"/>
    </source>
</evidence>
<feature type="transmembrane region" description="Helical" evidence="1">
    <location>
        <begin position="60"/>
        <end position="78"/>
    </location>
</feature>
<keyword evidence="1" id="KW-0812">Transmembrane</keyword>
<keyword evidence="1" id="KW-1133">Transmembrane helix</keyword>
<sequence length="91" mass="10401">MTPSLLHCGLAVIGGCLSHKMRWLGRRRHGGWDQKTGRETSETRLHEQLLLGLVQFTHTLSLSPAALFLSLSLCSFLISRRHSLVYRYPHY</sequence>
<reference evidence="2 3" key="1">
    <citation type="submission" date="2018-02" db="EMBL/GenBank/DDBJ databases">
        <title>The genomes of Aspergillus section Nigri reveals drivers in fungal speciation.</title>
        <authorList>
            <consortium name="DOE Joint Genome Institute"/>
            <person name="Vesth T.C."/>
            <person name="Nybo J."/>
            <person name="Theobald S."/>
            <person name="Brandl J."/>
            <person name="Frisvad J.C."/>
            <person name="Nielsen K.F."/>
            <person name="Lyhne E.K."/>
            <person name="Kogle M.E."/>
            <person name="Kuo A."/>
            <person name="Riley R."/>
            <person name="Clum A."/>
            <person name="Nolan M."/>
            <person name="Lipzen A."/>
            <person name="Salamov A."/>
            <person name="Henrissat B."/>
            <person name="Wiebenga A."/>
            <person name="De vries R.P."/>
            <person name="Grigoriev I.V."/>
            <person name="Mortensen U.H."/>
            <person name="Andersen M.R."/>
            <person name="Baker S.E."/>
        </authorList>
    </citation>
    <scope>NUCLEOTIDE SEQUENCE [LARGE SCALE GENOMIC DNA]</scope>
    <source>
        <strain evidence="2 3">CBS 115571</strain>
    </source>
</reference>
<gene>
    <name evidence="2" type="ORF">BO99DRAFT_124502</name>
</gene>
<organism evidence="2 3">
    <name type="scientific">Aspergillus violaceofuscus (strain CBS 115571)</name>
    <dbReference type="NCBI Taxonomy" id="1450538"/>
    <lineage>
        <taxon>Eukaryota</taxon>
        <taxon>Fungi</taxon>
        <taxon>Dikarya</taxon>
        <taxon>Ascomycota</taxon>
        <taxon>Pezizomycotina</taxon>
        <taxon>Eurotiomycetes</taxon>
        <taxon>Eurotiomycetidae</taxon>
        <taxon>Eurotiales</taxon>
        <taxon>Aspergillaceae</taxon>
        <taxon>Aspergillus</taxon>
    </lineage>
</organism>